<keyword evidence="6 11" id="KW-0406">Ion transport</keyword>
<evidence type="ECO:0000313" key="12">
    <source>
        <dbReference type="EMBL" id="CBX29840.1"/>
    </source>
</evidence>
<dbReference type="GO" id="GO:0046872">
    <property type="term" value="F:metal ion binding"/>
    <property type="evidence" value="ECO:0007669"/>
    <property type="project" value="UniProtKB-KW"/>
</dbReference>
<feature type="binding site" evidence="11">
    <location>
        <position position="79"/>
    </location>
    <ligand>
        <name>Na(+)</name>
        <dbReference type="ChEBI" id="CHEBI:29101"/>
        <note>structural</note>
    </ligand>
</feature>
<comment type="catalytic activity">
    <reaction evidence="10">
        <text>fluoride(in) = fluoride(out)</text>
        <dbReference type="Rhea" id="RHEA:76159"/>
        <dbReference type="ChEBI" id="CHEBI:17051"/>
    </reaction>
    <physiologicalReaction direction="left-to-right" evidence="10">
        <dbReference type="Rhea" id="RHEA:76160"/>
    </physiologicalReaction>
</comment>
<dbReference type="NCBIfam" id="TIGR00494">
    <property type="entry name" value="crcB"/>
    <property type="match status" value="1"/>
</dbReference>
<dbReference type="PANTHER" id="PTHR28259">
    <property type="entry name" value="FLUORIDE EXPORT PROTEIN 1-RELATED"/>
    <property type="match status" value="1"/>
</dbReference>
<evidence type="ECO:0000256" key="1">
    <source>
        <dbReference type="ARBA" id="ARBA00004651"/>
    </source>
</evidence>
<keyword evidence="11" id="KW-0813">Transport</keyword>
<keyword evidence="2 11" id="KW-1003">Cell membrane</keyword>
<dbReference type="AlphaFoldDB" id="E1YGZ6"/>
<keyword evidence="5 11" id="KW-1133">Transmembrane helix</keyword>
<feature type="binding site" evidence="11">
    <location>
        <position position="76"/>
    </location>
    <ligand>
        <name>Na(+)</name>
        <dbReference type="ChEBI" id="CHEBI:29101"/>
        <note>structural</note>
    </ligand>
</feature>
<dbReference type="PANTHER" id="PTHR28259:SF1">
    <property type="entry name" value="FLUORIDE EXPORT PROTEIN 1-RELATED"/>
    <property type="match status" value="1"/>
</dbReference>
<dbReference type="Pfam" id="PF02537">
    <property type="entry name" value="CRCB"/>
    <property type="match status" value="1"/>
</dbReference>
<comment type="activity regulation">
    <text evidence="11">Na(+) is not transported, but it plays an essential structural role and its presence is essential for fluoride channel function.</text>
</comment>
<evidence type="ECO:0000256" key="2">
    <source>
        <dbReference type="ARBA" id="ARBA00022475"/>
    </source>
</evidence>
<dbReference type="EMBL" id="FR695873">
    <property type="protein sequence ID" value="CBX29840.1"/>
    <property type="molecule type" value="Genomic_DNA"/>
</dbReference>
<comment type="function">
    <text evidence="11">Fluoride-specific ion channel. Important for reducing fluoride concentration in the cell, thus reducing its toxicity.</text>
</comment>
<feature type="transmembrane region" description="Helical" evidence="11">
    <location>
        <begin position="68"/>
        <end position="85"/>
    </location>
</feature>
<keyword evidence="8 11" id="KW-0407">Ion channel</keyword>
<protein>
    <recommendedName>
        <fullName evidence="11">Fluoride-specific ion channel FluC</fullName>
    </recommendedName>
</protein>
<feature type="transmembrane region" description="Helical" evidence="11">
    <location>
        <begin position="5"/>
        <end position="21"/>
    </location>
</feature>
<evidence type="ECO:0000256" key="4">
    <source>
        <dbReference type="ARBA" id="ARBA00022692"/>
    </source>
</evidence>
<evidence type="ECO:0000256" key="7">
    <source>
        <dbReference type="ARBA" id="ARBA00023136"/>
    </source>
</evidence>
<sequence>MSNIIIVGIGGFTGAILRYLISGYIQNLAQKAAFPYGTLAVNITGCFLIGLFSQLVESQAGISSELRTFLIIGLLGAYTTYSAFSNETMNLLQNHQFFLALINVGTHLFLGLSAVLLGRFTIIALWR</sequence>
<evidence type="ECO:0000256" key="8">
    <source>
        <dbReference type="ARBA" id="ARBA00023303"/>
    </source>
</evidence>
<proteinExistence type="inferred from homology"/>
<dbReference type="InterPro" id="IPR003691">
    <property type="entry name" value="FluC"/>
</dbReference>
<evidence type="ECO:0000256" key="11">
    <source>
        <dbReference type="HAMAP-Rule" id="MF_00454"/>
    </source>
</evidence>
<accession>E1YGZ6</accession>
<evidence type="ECO:0000256" key="5">
    <source>
        <dbReference type="ARBA" id="ARBA00022989"/>
    </source>
</evidence>
<evidence type="ECO:0000256" key="9">
    <source>
        <dbReference type="ARBA" id="ARBA00035120"/>
    </source>
</evidence>
<feature type="transmembrane region" description="Helical" evidence="11">
    <location>
        <begin position="97"/>
        <end position="126"/>
    </location>
</feature>
<dbReference type="GO" id="GO:0062054">
    <property type="term" value="F:fluoride channel activity"/>
    <property type="evidence" value="ECO:0007669"/>
    <property type="project" value="UniProtKB-UniRule"/>
</dbReference>
<dbReference type="GO" id="GO:0005886">
    <property type="term" value="C:plasma membrane"/>
    <property type="evidence" value="ECO:0007669"/>
    <property type="project" value="UniProtKB-SubCell"/>
</dbReference>
<reference evidence="12" key="1">
    <citation type="journal article" date="2011" name="Environ. Microbiol.">
        <title>Genomic insights into the metabolic potential of the polycyclic aromatic hydrocarbon degrading sulfate-reducing Deltaproteobacterium N47.</title>
        <authorList>
            <person name="Bergmann F."/>
            <person name="Selesi D."/>
            <person name="Weinmaier T."/>
            <person name="Tischler P."/>
            <person name="Rattei T."/>
            <person name="Meckenstock R.U."/>
        </authorList>
    </citation>
    <scope>NUCLEOTIDE SEQUENCE</scope>
</reference>
<keyword evidence="4 11" id="KW-0812">Transmembrane</keyword>
<organism evidence="12">
    <name type="scientific">uncultured Desulfobacterium sp</name>
    <dbReference type="NCBI Taxonomy" id="201089"/>
    <lineage>
        <taxon>Bacteria</taxon>
        <taxon>Pseudomonadati</taxon>
        <taxon>Thermodesulfobacteriota</taxon>
        <taxon>Desulfobacteria</taxon>
        <taxon>Desulfobacterales</taxon>
        <taxon>Desulfobacteriaceae</taxon>
        <taxon>Desulfobacterium</taxon>
        <taxon>environmental samples</taxon>
    </lineage>
</organism>
<keyword evidence="3" id="KW-0997">Cell inner membrane</keyword>
<keyword evidence="11" id="KW-0479">Metal-binding</keyword>
<evidence type="ECO:0000256" key="3">
    <source>
        <dbReference type="ARBA" id="ARBA00022519"/>
    </source>
</evidence>
<gene>
    <name evidence="11" type="primary">fluC</name>
    <name evidence="11" type="synonym">crcB</name>
    <name evidence="12" type="ORF">N47_F15350</name>
</gene>
<keyword evidence="7 11" id="KW-0472">Membrane</keyword>
<feature type="transmembrane region" description="Helical" evidence="11">
    <location>
        <begin position="33"/>
        <end position="56"/>
    </location>
</feature>
<comment type="similarity">
    <text evidence="9 11">Belongs to the fluoride channel Fluc/FEX (TC 1.A.43) family.</text>
</comment>
<dbReference type="GO" id="GO:0140114">
    <property type="term" value="P:cellular detoxification of fluoride"/>
    <property type="evidence" value="ECO:0007669"/>
    <property type="project" value="UniProtKB-UniRule"/>
</dbReference>
<dbReference type="HAMAP" id="MF_00454">
    <property type="entry name" value="FluC"/>
    <property type="match status" value="1"/>
</dbReference>
<name>E1YGZ6_9BACT</name>
<evidence type="ECO:0000256" key="6">
    <source>
        <dbReference type="ARBA" id="ARBA00023065"/>
    </source>
</evidence>
<evidence type="ECO:0000256" key="10">
    <source>
        <dbReference type="ARBA" id="ARBA00035585"/>
    </source>
</evidence>
<keyword evidence="11" id="KW-0915">Sodium</keyword>
<comment type="subcellular location">
    <subcellularLocation>
        <location evidence="1 11">Cell membrane</location>
        <topology evidence="1 11">Multi-pass membrane protein</topology>
    </subcellularLocation>
</comment>